<proteinExistence type="predicted"/>
<evidence type="ECO:0000256" key="1">
    <source>
        <dbReference type="SAM" id="MobiDB-lite"/>
    </source>
</evidence>
<name>A0A917R1T1_9ACTN</name>
<feature type="region of interest" description="Disordered" evidence="1">
    <location>
        <begin position="103"/>
        <end position="132"/>
    </location>
</feature>
<dbReference type="Proteomes" id="UP000645217">
    <property type="component" value="Unassembled WGS sequence"/>
</dbReference>
<reference evidence="2" key="2">
    <citation type="submission" date="2020-09" db="EMBL/GenBank/DDBJ databases">
        <authorList>
            <person name="Sun Q."/>
            <person name="Ohkuma M."/>
        </authorList>
    </citation>
    <scope>NUCLEOTIDE SEQUENCE</scope>
    <source>
        <strain evidence="2">JCM 13064</strain>
    </source>
</reference>
<dbReference type="RefSeq" id="WP_189163252.1">
    <property type="nucleotide sequence ID" value="NZ_BMNT01000012.1"/>
</dbReference>
<accession>A0A917R1T1</accession>
<dbReference type="EMBL" id="BMNT01000012">
    <property type="protein sequence ID" value="GGK82290.1"/>
    <property type="molecule type" value="Genomic_DNA"/>
</dbReference>
<evidence type="ECO:0000313" key="3">
    <source>
        <dbReference type="Proteomes" id="UP000645217"/>
    </source>
</evidence>
<evidence type="ECO:0000313" key="2">
    <source>
        <dbReference type="EMBL" id="GGK82290.1"/>
    </source>
</evidence>
<keyword evidence="3" id="KW-1185">Reference proteome</keyword>
<reference evidence="2" key="1">
    <citation type="journal article" date="2014" name="Int. J. Syst. Evol. Microbiol.">
        <title>Complete genome sequence of Corynebacterium casei LMG S-19264T (=DSM 44701T), isolated from a smear-ripened cheese.</title>
        <authorList>
            <consortium name="US DOE Joint Genome Institute (JGI-PGF)"/>
            <person name="Walter F."/>
            <person name="Albersmeier A."/>
            <person name="Kalinowski J."/>
            <person name="Ruckert C."/>
        </authorList>
    </citation>
    <scope>NUCLEOTIDE SEQUENCE</scope>
    <source>
        <strain evidence="2">JCM 13064</strain>
    </source>
</reference>
<protein>
    <submittedName>
        <fullName evidence="2">Uncharacterized protein</fullName>
    </submittedName>
</protein>
<gene>
    <name evidence="2" type="ORF">GCM10007964_26180</name>
</gene>
<organism evidence="2 3">
    <name type="scientific">Sphaerisporangium melleum</name>
    <dbReference type="NCBI Taxonomy" id="321316"/>
    <lineage>
        <taxon>Bacteria</taxon>
        <taxon>Bacillati</taxon>
        <taxon>Actinomycetota</taxon>
        <taxon>Actinomycetes</taxon>
        <taxon>Streptosporangiales</taxon>
        <taxon>Streptosporangiaceae</taxon>
        <taxon>Sphaerisporangium</taxon>
    </lineage>
</organism>
<sequence>MTDLSFDDIRQELVERSDGEALLADGLEDALIGTAEGWFGNSHRVVALYDLSLCVRVLMSWGMDEEEADEYIGYNITGAYAGPSTPVFGVIHRQPLIVSCEDRDLSAEQENSPPSYFPGDSPFGGAGQSMRG</sequence>
<feature type="compositionally biased region" description="Gly residues" evidence="1">
    <location>
        <begin position="122"/>
        <end position="132"/>
    </location>
</feature>
<dbReference type="AlphaFoldDB" id="A0A917R1T1"/>
<comment type="caution">
    <text evidence="2">The sequence shown here is derived from an EMBL/GenBank/DDBJ whole genome shotgun (WGS) entry which is preliminary data.</text>
</comment>